<keyword evidence="2" id="KW-1185">Reference proteome</keyword>
<gene>
    <name evidence="1" type="ORF">Tdes44962_MAKER04657</name>
</gene>
<comment type="caution">
    <text evidence="1">The sequence shown here is derived from an EMBL/GenBank/DDBJ whole genome shotgun (WGS) entry which is preliminary data.</text>
</comment>
<protein>
    <submittedName>
        <fullName evidence="1">Uncharacterized protein</fullName>
    </submittedName>
</protein>
<reference evidence="1 2" key="1">
    <citation type="journal article" date="2018" name="IMA Fungus">
        <title>IMA Genome-F 10: Nine draft genome sequences of Claviceps purpurea s.lat., including C. arundinis, C. humidiphila, and C. cf. spartinae, pseudomolecules for the pitch canker pathogen Fusarium circinatum, draft genome of Davidsoniella eucalypti, Grosmannia galeiformis, Quambalaria eucalypti, and Teratosphaeria destructans.</title>
        <authorList>
            <person name="Wingfield B.D."/>
            <person name="Liu M."/>
            <person name="Nguyen H.D."/>
            <person name="Lane F.A."/>
            <person name="Morgan S.W."/>
            <person name="De Vos L."/>
            <person name="Wilken P.M."/>
            <person name="Duong T.A."/>
            <person name="Aylward J."/>
            <person name="Coetzee M.P."/>
            <person name="Dadej K."/>
            <person name="De Beer Z.W."/>
            <person name="Findlay W."/>
            <person name="Havenga M."/>
            <person name="Kolarik M."/>
            <person name="Menzies J.G."/>
            <person name="Naidoo K."/>
            <person name="Pochopski O."/>
            <person name="Shoukouhi P."/>
            <person name="Santana Q.C."/>
            <person name="Seifert K.A."/>
            <person name="Soal N."/>
            <person name="Steenkamp E.T."/>
            <person name="Tatham C.T."/>
            <person name="van der Nest M.A."/>
            <person name="Wingfield M.J."/>
        </authorList>
    </citation>
    <scope>NUCLEOTIDE SEQUENCE [LARGE SCALE GENOMIC DNA]</scope>
    <source>
        <strain evidence="1">CMW44962</strain>
    </source>
</reference>
<evidence type="ECO:0000313" key="2">
    <source>
        <dbReference type="Proteomes" id="UP001138500"/>
    </source>
</evidence>
<dbReference type="AlphaFoldDB" id="A0A9W7SMD0"/>
<accession>A0A9W7SMD0</accession>
<evidence type="ECO:0000313" key="1">
    <source>
        <dbReference type="EMBL" id="KAH9822824.1"/>
    </source>
</evidence>
<reference evidence="1 2" key="2">
    <citation type="journal article" date="2021" name="Curr. Genet.">
        <title>Genetic response to nitrogen starvation in the aggressive Eucalyptus foliar pathogen Teratosphaeria destructans.</title>
        <authorList>
            <person name="Havenga M."/>
            <person name="Wingfield B.D."/>
            <person name="Wingfield M.J."/>
            <person name="Dreyer L.L."/>
            <person name="Roets F."/>
            <person name="Aylward J."/>
        </authorList>
    </citation>
    <scope>NUCLEOTIDE SEQUENCE [LARGE SCALE GENOMIC DNA]</scope>
    <source>
        <strain evidence="1">CMW44962</strain>
    </source>
</reference>
<name>A0A9W7SMD0_9PEZI</name>
<proteinExistence type="predicted"/>
<dbReference type="Proteomes" id="UP001138500">
    <property type="component" value="Unassembled WGS sequence"/>
</dbReference>
<sequence length="74" mass="7942">MAEDVGVKGNATPKHFWAFLVPSRGGKKEQEGGMVVARADLASDASHRANTHCGTYLWCVSAVLTNADDERGRP</sequence>
<dbReference type="EMBL" id="RIBY02002201">
    <property type="protein sequence ID" value="KAH9822824.1"/>
    <property type="molecule type" value="Genomic_DNA"/>
</dbReference>
<organism evidence="1 2">
    <name type="scientific">Teratosphaeria destructans</name>
    <dbReference type="NCBI Taxonomy" id="418781"/>
    <lineage>
        <taxon>Eukaryota</taxon>
        <taxon>Fungi</taxon>
        <taxon>Dikarya</taxon>
        <taxon>Ascomycota</taxon>
        <taxon>Pezizomycotina</taxon>
        <taxon>Dothideomycetes</taxon>
        <taxon>Dothideomycetidae</taxon>
        <taxon>Mycosphaerellales</taxon>
        <taxon>Teratosphaeriaceae</taxon>
        <taxon>Teratosphaeria</taxon>
    </lineage>
</organism>